<feature type="chain" id="PRO_5045894343" evidence="1">
    <location>
        <begin position="19"/>
        <end position="587"/>
    </location>
</feature>
<sequence>MKKILLLLLILTPSLLRAQQRYNLGMETTDVRTALPAGWTAFTTPESDSRVSTDSTMVYSGRYAIRLTKDSSRAQTPGIAAYTVPVDFYGKTIKLRGYVRTEAVEGGWAGLWMRVDGTAAFDNMQQRGIKGTTPWTPYEIVLKLDGNATQISLGGLLTGKGRVWIDSLTLFVDGKNAQLIPAEDIAAKTAEMNWLKTHAMPLKAVDAGHGGDDLQGLKPLIGNARIVALGECTHGSGEVFRVKHRLLEFLVTEMGFRIFAIEANLPEASIMNEYVLYGKGTAEKGLDALYFWTWHTREVLEMAKWMRAYNIAHPDKMVQFTGFDMQYSKGACDNLLQFAAQYAAELKPLMDSVVRYCDRLKTAGADQAFSREDKVRLKEWLEQAGDLLKKNQRRYTQQAGDSIVEWQARNLVVLQQYFLLATQYGSSFNIRDKAMAENIEWLAKRYPGQKIVLWAHNGHVSRHPALMGGHLDKTFKKQMVVIGFGTAKGSYTAIKKGEIKRDNVLAPPVPRSFEGYAQASGIGNFILDIRKRQLQEEPVSWLLRYARLRSIGSMAMDGGNAQFEYNILPDAYDALIYLDNTSASEVL</sequence>
<dbReference type="Gene3D" id="3.30.1870.10">
    <property type="entry name" value="EreA-like, domain 2"/>
    <property type="match status" value="1"/>
</dbReference>
<reference evidence="3" key="1">
    <citation type="submission" date="2020-04" db="EMBL/GenBank/DDBJ databases">
        <authorList>
            <person name="Kittiwongwattana C."/>
        </authorList>
    </citation>
    <scope>NUCLEOTIDE SEQUENCE [LARGE SCALE GENOMIC DNA]</scope>
    <source>
        <strain evidence="3">1303</strain>
    </source>
</reference>
<dbReference type="SUPFAM" id="SSF159501">
    <property type="entry name" value="EreA/ChaN-like"/>
    <property type="match status" value="1"/>
</dbReference>
<dbReference type="RefSeq" id="WP_168859687.1">
    <property type="nucleotide sequence ID" value="NZ_CP051204.2"/>
</dbReference>
<dbReference type="Proteomes" id="UP000503144">
    <property type="component" value="Chromosome"/>
</dbReference>
<keyword evidence="3" id="KW-1185">Reference proteome</keyword>
<dbReference type="InterPro" id="IPR052036">
    <property type="entry name" value="Hydrolase/PRTase-associated"/>
</dbReference>
<name>A0ABX6L8Y4_9BACT</name>
<organism evidence="2 3">
    <name type="scientific">Chitinophaga oryzae</name>
    <dbReference type="NCBI Taxonomy" id="2725414"/>
    <lineage>
        <taxon>Bacteria</taxon>
        <taxon>Pseudomonadati</taxon>
        <taxon>Bacteroidota</taxon>
        <taxon>Chitinophagia</taxon>
        <taxon>Chitinophagales</taxon>
        <taxon>Chitinophagaceae</taxon>
        <taxon>Chitinophaga</taxon>
    </lineage>
</organism>
<dbReference type="EMBL" id="CP051204">
    <property type="protein sequence ID" value="QJB36531.1"/>
    <property type="molecule type" value="Genomic_DNA"/>
</dbReference>
<evidence type="ECO:0000313" key="3">
    <source>
        <dbReference type="Proteomes" id="UP000503144"/>
    </source>
</evidence>
<dbReference type="Gene3D" id="2.60.120.260">
    <property type="entry name" value="Galactose-binding domain-like"/>
    <property type="match status" value="1"/>
</dbReference>
<dbReference type="InterPro" id="IPR007815">
    <property type="entry name" value="Emycin_Estase"/>
</dbReference>
<dbReference type="CDD" id="cd14728">
    <property type="entry name" value="Ere-like"/>
    <property type="match status" value="1"/>
</dbReference>
<reference evidence="2 3" key="2">
    <citation type="submission" date="2020-09" db="EMBL/GenBank/DDBJ databases">
        <authorList>
            <person name="Kittiwongwattana C."/>
        </authorList>
    </citation>
    <scope>NUCLEOTIDE SEQUENCE [LARGE SCALE GENOMIC DNA]</scope>
    <source>
        <strain evidence="2 3">1303</strain>
    </source>
</reference>
<dbReference type="PANTHER" id="PTHR31299">
    <property type="entry name" value="ESTERASE, PUTATIVE (AFU_ORTHOLOGUE AFUA_1G05850)-RELATED"/>
    <property type="match status" value="1"/>
</dbReference>
<feature type="signal peptide" evidence="1">
    <location>
        <begin position="1"/>
        <end position="18"/>
    </location>
</feature>
<accession>A0ABX6L8Y4</accession>
<evidence type="ECO:0000313" key="2">
    <source>
        <dbReference type="EMBL" id="QJB36531.1"/>
    </source>
</evidence>
<dbReference type="PANTHER" id="PTHR31299:SF0">
    <property type="entry name" value="ESTERASE, PUTATIVE (AFU_ORTHOLOGUE AFUA_1G05850)-RELATED"/>
    <property type="match status" value="1"/>
</dbReference>
<dbReference type="Gene3D" id="1.20.1440.30">
    <property type="entry name" value="Biosynthetic Protein domain"/>
    <property type="match status" value="1"/>
</dbReference>
<proteinExistence type="predicted"/>
<dbReference type="Pfam" id="PF05139">
    <property type="entry name" value="Erythro_esteras"/>
    <property type="match status" value="1"/>
</dbReference>
<keyword evidence="1" id="KW-0732">Signal</keyword>
<dbReference type="Gene3D" id="3.40.1660.10">
    <property type="entry name" value="EreA-like (biosynthetic domain)"/>
    <property type="match status" value="1"/>
</dbReference>
<protein>
    <submittedName>
        <fullName evidence="2">Erythromycin esterase family protein</fullName>
    </submittedName>
</protein>
<gene>
    <name evidence="2" type="ORF">HF324_01105</name>
</gene>
<evidence type="ECO:0000256" key="1">
    <source>
        <dbReference type="SAM" id="SignalP"/>
    </source>
</evidence>